<evidence type="ECO:0000256" key="3">
    <source>
        <dbReference type="ARBA" id="ARBA00012641"/>
    </source>
</evidence>
<evidence type="ECO:0000256" key="7">
    <source>
        <dbReference type="ARBA" id="ARBA00022989"/>
    </source>
</evidence>
<proteinExistence type="inferred from homology"/>
<dbReference type="GO" id="GO:0046872">
    <property type="term" value="F:metal ion binding"/>
    <property type="evidence" value="ECO:0007669"/>
    <property type="project" value="UniProtKB-KW"/>
</dbReference>
<dbReference type="InterPro" id="IPR029044">
    <property type="entry name" value="Nucleotide-diphossugar_trans"/>
</dbReference>
<evidence type="ECO:0000256" key="10">
    <source>
        <dbReference type="ARBA" id="ARBA00047979"/>
    </source>
</evidence>
<evidence type="ECO:0000256" key="6">
    <source>
        <dbReference type="ARBA" id="ARBA00022968"/>
    </source>
</evidence>
<dbReference type="EMBL" id="VSWD01000014">
    <property type="protein sequence ID" value="KAK3083429.1"/>
    <property type="molecule type" value="Genomic_DNA"/>
</dbReference>
<accession>A0AA88XDZ6</accession>
<keyword evidence="7" id="KW-1133">Transmembrane helix</keyword>
<dbReference type="AlphaFoldDB" id="A0AA88XDZ6"/>
<evidence type="ECO:0000256" key="12">
    <source>
        <dbReference type="PIRSR" id="PIRSR605027-4"/>
    </source>
</evidence>
<keyword evidence="13" id="KW-0333">Golgi apparatus</keyword>
<evidence type="ECO:0000256" key="13">
    <source>
        <dbReference type="RuleBase" id="RU363127"/>
    </source>
</evidence>
<dbReference type="Gene3D" id="3.90.550.10">
    <property type="entry name" value="Spore Coat Polysaccharide Biosynthesis Protein SpsA, Chain A"/>
    <property type="match status" value="1"/>
</dbReference>
<comment type="caution">
    <text evidence="14">The sequence shown here is derived from an EMBL/GenBank/DDBJ whole genome shotgun (WGS) entry which is preliminary data.</text>
</comment>
<dbReference type="EC" id="2.4.1.135" evidence="3 13"/>
<dbReference type="GO" id="GO:0005975">
    <property type="term" value="P:carbohydrate metabolic process"/>
    <property type="evidence" value="ECO:0007669"/>
    <property type="project" value="TreeGrafter"/>
</dbReference>
<keyword evidence="8" id="KW-0472">Membrane</keyword>
<dbReference type="InterPro" id="IPR005027">
    <property type="entry name" value="Glyco_trans_43"/>
</dbReference>
<dbReference type="SUPFAM" id="SSF53448">
    <property type="entry name" value="Nucleotide-diphospho-sugar transferases"/>
    <property type="match status" value="1"/>
</dbReference>
<protein>
    <recommendedName>
        <fullName evidence="3 13">Galactosylgalactosylxylosylprotein 3-beta-glucuronosyltransferase</fullName>
        <ecNumber evidence="3 13">2.4.1.135</ecNumber>
    </recommendedName>
</protein>
<keyword evidence="13" id="KW-0479">Metal-binding</keyword>
<gene>
    <name evidence="14" type="ORF">FSP39_022329</name>
</gene>
<keyword evidence="4 13" id="KW-0808">Transferase</keyword>
<evidence type="ECO:0000256" key="5">
    <source>
        <dbReference type="ARBA" id="ARBA00022692"/>
    </source>
</evidence>
<dbReference type="Proteomes" id="UP001186944">
    <property type="component" value="Unassembled WGS sequence"/>
</dbReference>
<organism evidence="14 15">
    <name type="scientific">Pinctada imbricata</name>
    <name type="common">Atlantic pearl-oyster</name>
    <name type="synonym">Pinctada martensii</name>
    <dbReference type="NCBI Taxonomy" id="66713"/>
    <lineage>
        <taxon>Eukaryota</taxon>
        <taxon>Metazoa</taxon>
        <taxon>Spiralia</taxon>
        <taxon>Lophotrochozoa</taxon>
        <taxon>Mollusca</taxon>
        <taxon>Bivalvia</taxon>
        <taxon>Autobranchia</taxon>
        <taxon>Pteriomorphia</taxon>
        <taxon>Pterioida</taxon>
        <taxon>Pterioidea</taxon>
        <taxon>Pteriidae</taxon>
        <taxon>Pinctada</taxon>
    </lineage>
</organism>
<dbReference type="PANTHER" id="PTHR10896:SF65">
    <property type="entry name" value="GALACTOSYLGALACTOSYLXYLOSYLPROTEIN 3-BETA-GLUCURONOSYLTRANSFERASE 3"/>
    <property type="match status" value="1"/>
</dbReference>
<evidence type="ECO:0000256" key="11">
    <source>
        <dbReference type="PIRSR" id="PIRSR605027-1"/>
    </source>
</evidence>
<comment type="pathway">
    <text evidence="13">Protein modification; protein glycosylation.</text>
</comment>
<sequence length="98" mass="11259">MRSTKKVSCWPVGLNVEKIVVTNGSVIGFSNIQTKYDRTFPLDMAGFAFNVRVLFEHPSLKFHSNVRDGYQETKFLEQFCTIGDLEPKADNCKKVRKR</sequence>
<dbReference type="Pfam" id="PF03360">
    <property type="entry name" value="Glyco_transf_43"/>
    <property type="match status" value="1"/>
</dbReference>
<comment type="cofactor">
    <cofactor evidence="13">
        <name>Mn(2+)</name>
        <dbReference type="ChEBI" id="CHEBI:29035"/>
    </cofactor>
</comment>
<keyword evidence="13" id="KW-0464">Manganese</keyword>
<name>A0AA88XDZ6_PINIB</name>
<reference evidence="14" key="1">
    <citation type="submission" date="2019-08" db="EMBL/GenBank/DDBJ databases">
        <title>The improved chromosome-level genome for the pearl oyster Pinctada fucata martensii using PacBio sequencing and Hi-C.</title>
        <authorList>
            <person name="Zheng Z."/>
        </authorList>
    </citation>
    <scope>NUCLEOTIDE SEQUENCE</scope>
    <source>
        <strain evidence="14">ZZ-2019</strain>
        <tissue evidence="14">Adductor muscle</tissue>
    </source>
</reference>
<feature type="active site" description="Proton donor/acceptor" evidence="11">
    <location>
        <position position="72"/>
    </location>
</feature>
<comment type="similarity">
    <text evidence="2 13">Belongs to the glycosyltransferase 43 family.</text>
</comment>
<keyword evidence="15" id="KW-1185">Reference proteome</keyword>
<dbReference type="GO" id="GO:0050650">
    <property type="term" value="P:chondroitin sulfate proteoglycan biosynthetic process"/>
    <property type="evidence" value="ECO:0007669"/>
    <property type="project" value="TreeGrafter"/>
</dbReference>
<comment type="catalytic activity">
    <reaction evidence="10 13">
        <text>3-O-(beta-D-galactosyl-(1-&gt;3)-beta-D-galactosyl-(1-&gt;4)-beta-D-xylosyl)-L-seryl-[protein] + UDP-alpha-D-glucuronate = 3-O-(beta-D-GlcA-(1-&gt;3)-beta-D-Gal-(1-&gt;3)-beta-D-Gal-(1-&gt;4)-beta-D-Xyl)-L-seryl-[protein] + UDP + H(+)</text>
        <dbReference type="Rhea" id="RHEA:24168"/>
        <dbReference type="Rhea" id="RHEA-COMP:12571"/>
        <dbReference type="Rhea" id="RHEA-COMP:12573"/>
        <dbReference type="ChEBI" id="CHEBI:15378"/>
        <dbReference type="ChEBI" id="CHEBI:58052"/>
        <dbReference type="ChEBI" id="CHEBI:58223"/>
        <dbReference type="ChEBI" id="CHEBI:132090"/>
        <dbReference type="ChEBI" id="CHEBI:132093"/>
        <dbReference type="EC" id="2.4.1.135"/>
    </reaction>
</comment>
<evidence type="ECO:0000256" key="4">
    <source>
        <dbReference type="ARBA" id="ARBA00022679"/>
    </source>
</evidence>
<evidence type="ECO:0000256" key="8">
    <source>
        <dbReference type="ARBA" id="ARBA00023136"/>
    </source>
</evidence>
<evidence type="ECO:0000256" key="2">
    <source>
        <dbReference type="ARBA" id="ARBA00007706"/>
    </source>
</evidence>
<comment type="subcellular location">
    <subcellularLocation>
        <location evidence="13">Golgi apparatus membrane</location>
        <topology evidence="13">Single-pass type II membrane protein</topology>
    </subcellularLocation>
    <subcellularLocation>
        <location evidence="1">Membrane</location>
        <topology evidence="1">Single-pass type II membrane protein</topology>
    </subcellularLocation>
</comment>
<evidence type="ECO:0000313" key="14">
    <source>
        <dbReference type="EMBL" id="KAK3083429.1"/>
    </source>
</evidence>
<dbReference type="GO" id="GO:0000139">
    <property type="term" value="C:Golgi membrane"/>
    <property type="evidence" value="ECO:0007669"/>
    <property type="project" value="UniProtKB-SubCell"/>
</dbReference>
<dbReference type="GO" id="GO:0015018">
    <property type="term" value="F:galactosylgalactosylxylosylprotein 3-beta-glucuronosyltransferase activity"/>
    <property type="evidence" value="ECO:0007669"/>
    <property type="project" value="UniProtKB-UniRule"/>
</dbReference>
<evidence type="ECO:0000313" key="15">
    <source>
        <dbReference type="Proteomes" id="UP001186944"/>
    </source>
</evidence>
<keyword evidence="9" id="KW-0325">Glycoprotein</keyword>
<keyword evidence="6 13" id="KW-0735">Signal-anchor</keyword>
<feature type="site" description="Interaction with galactose moiety of substrate glycoprotein" evidence="12">
    <location>
        <position position="17"/>
    </location>
</feature>
<dbReference type="PANTHER" id="PTHR10896">
    <property type="entry name" value="GALACTOSYLGALACTOSYLXYLOSYLPROTEIN 3-BETA-GLUCURONOSYLTRANSFERASE BETA-1,3-GLUCURONYLTRANSFERASE"/>
    <property type="match status" value="1"/>
</dbReference>
<evidence type="ECO:0000256" key="9">
    <source>
        <dbReference type="ARBA" id="ARBA00023180"/>
    </source>
</evidence>
<keyword evidence="5" id="KW-0812">Transmembrane</keyword>
<evidence type="ECO:0000256" key="1">
    <source>
        <dbReference type="ARBA" id="ARBA00004606"/>
    </source>
</evidence>